<feature type="domain" description="Chemotaxis phosphatase CheX-like" evidence="3">
    <location>
        <begin position="103"/>
        <end position="189"/>
    </location>
</feature>
<name>F8AK17_METOI</name>
<accession>F8AK17</accession>
<proteinExistence type="predicted"/>
<dbReference type="CDD" id="cd17911">
    <property type="entry name" value="CheC_ClassIII"/>
    <property type="match status" value="1"/>
</dbReference>
<dbReference type="HOGENOM" id="CLU_1118232_0_0_2"/>
<organism evidence="4 5">
    <name type="scientific">Methanothermococcus okinawensis (strain DSM 14208 / JCM 11175 / IH1)</name>
    <dbReference type="NCBI Taxonomy" id="647113"/>
    <lineage>
        <taxon>Archaea</taxon>
        <taxon>Methanobacteriati</taxon>
        <taxon>Methanobacteriota</taxon>
        <taxon>Methanomada group</taxon>
        <taxon>Methanococci</taxon>
        <taxon>Methanococcales</taxon>
        <taxon>Methanococcaceae</taxon>
        <taxon>Methanothermococcus</taxon>
    </lineage>
</organism>
<evidence type="ECO:0000313" key="5">
    <source>
        <dbReference type="Proteomes" id="UP000009296"/>
    </source>
</evidence>
<keyword evidence="2" id="KW-0378">Hydrolase</keyword>
<dbReference type="EMBL" id="CP002792">
    <property type="protein sequence ID" value="AEH07378.1"/>
    <property type="molecule type" value="Genomic_DNA"/>
</dbReference>
<dbReference type="SUPFAM" id="SSF103039">
    <property type="entry name" value="CheC-like"/>
    <property type="match status" value="1"/>
</dbReference>
<dbReference type="GO" id="GO:0016787">
    <property type="term" value="F:hydrolase activity"/>
    <property type="evidence" value="ECO:0007669"/>
    <property type="project" value="UniProtKB-KW"/>
</dbReference>
<dbReference type="RefSeq" id="WP_013867560.1">
    <property type="nucleotide sequence ID" value="NC_015636.1"/>
</dbReference>
<dbReference type="OrthoDB" id="182374at2157"/>
<dbReference type="eggNOG" id="arCOG02381">
    <property type="taxonomic scope" value="Archaea"/>
</dbReference>
<evidence type="ECO:0000259" key="3">
    <source>
        <dbReference type="Pfam" id="PF13690"/>
    </source>
</evidence>
<dbReference type="PANTHER" id="PTHR43693:SF1">
    <property type="entry name" value="PROTEIN PHOSPHATASE CHEZ"/>
    <property type="match status" value="1"/>
</dbReference>
<dbReference type="AlphaFoldDB" id="F8AK17"/>
<dbReference type="Pfam" id="PF13690">
    <property type="entry name" value="CheX"/>
    <property type="match status" value="1"/>
</dbReference>
<keyword evidence="1" id="KW-0145">Chemotaxis</keyword>
<evidence type="ECO:0000256" key="2">
    <source>
        <dbReference type="ARBA" id="ARBA00022801"/>
    </source>
</evidence>
<dbReference type="GeneID" id="10773570"/>
<dbReference type="InterPro" id="IPR050992">
    <property type="entry name" value="CheZ_family_phosphatases"/>
</dbReference>
<reference evidence="4" key="1">
    <citation type="submission" date="2011-05" db="EMBL/GenBank/DDBJ databases">
        <title>Complete sequence of chromosome of Methanothermococcus okinawensis IH1.</title>
        <authorList>
            <consortium name="US DOE Joint Genome Institute"/>
            <person name="Lucas S."/>
            <person name="Han J."/>
            <person name="Lapidus A."/>
            <person name="Cheng J.-F."/>
            <person name="Goodwin L."/>
            <person name="Pitluck S."/>
            <person name="Peters L."/>
            <person name="Mikhailova N."/>
            <person name="Held B."/>
            <person name="Han C."/>
            <person name="Tapia R."/>
            <person name="Land M."/>
            <person name="Hauser L."/>
            <person name="Kyrpides N."/>
            <person name="Ivanova N."/>
            <person name="Pagani I."/>
            <person name="Sieprawska-Lupa M."/>
            <person name="Takai K."/>
            <person name="Miyazaki J."/>
            <person name="Whitman W."/>
            <person name="Woyke T."/>
        </authorList>
    </citation>
    <scope>NUCLEOTIDE SEQUENCE [LARGE SCALE GENOMIC DNA]</scope>
    <source>
        <strain evidence="4">IH1</strain>
    </source>
</reference>
<gene>
    <name evidence="4" type="ordered locus">Metok_1413</name>
</gene>
<dbReference type="Gene3D" id="3.40.1550.10">
    <property type="entry name" value="CheC-like"/>
    <property type="match status" value="1"/>
</dbReference>
<protein>
    <submittedName>
        <fullName evidence="4">CheC, inhibitor of MCP methylation</fullName>
    </submittedName>
</protein>
<dbReference type="InterPro" id="IPR028051">
    <property type="entry name" value="CheX-like_dom"/>
</dbReference>
<evidence type="ECO:0000313" key="4">
    <source>
        <dbReference type="EMBL" id="AEH07378.1"/>
    </source>
</evidence>
<keyword evidence="5" id="KW-1185">Reference proteome</keyword>
<dbReference type="Proteomes" id="UP000009296">
    <property type="component" value="Chromosome"/>
</dbReference>
<evidence type="ECO:0000256" key="1">
    <source>
        <dbReference type="ARBA" id="ARBA00022500"/>
    </source>
</evidence>
<dbReference type="PANTHER" id="PTHR43693">
    <property type="entry name" value="PROTEIN PHOSPHATASE CHEZ"/>
    <property type="match status" value="1"/>
</dbReference>
<sequence length="238" mass="26618">MKCGNVYISPKSWDIIMQDIINEEMKEKMIYSEKECNFVKNFRIMGLTRVEEIGKSAAEKACGFIRDMTGNHVETKSVNVMITTPLEIKEEKIKNDYKIVTGINFSGDINGIGVLIFSEDCALKLSKSMLAGMGMEDYSDELDEMKISALNETCNLIISAYVDTIANFMDISLNMSPPFFIKGIEYEIIENIFGDCGVNNQDLVLTFKSGLFSQGIGSGFEVLIVMPPNSINTLFKKL</sequence>
<dbReference type="KEGG" id="mok:Metok_1413"/>
<dbReference type="STRING" id="647113.Metok_1413"/>
<dbReference type="InterPro" id="IPR028976">
    <property type="entry name" value="CheC-like_sf"/>
</dbReference>
<dbReference type="GO" id="GO:0006935">
    <property type="term" value="P:chemotaxis"/>
    <property type="evidence" value="ECO:0007669"/>
    <property type="project" value="UniProtKB-KW"/>
</dbReference>